<accession>A0A561S9U7</accession>
<evidence type="ECO:0000313" key="3">
    <source>
        <dbReference type="Proteomes" id="UP000317940"/>
    </source>
</evidence>
<organism evidence="2 3">
    <name type="scientific">Kitasatospora viridis</name>
    <dbReference type="NCBI Taxonomy" id="281105"/>
    <lineage>
        <taxon>Bacteria</taxon>
        <taxon>Bacillati</taxon>
        <taxon>Actinomycetota</taxon>
        <taxon>Actinomycetes</taxon>
        <taxon>Kitasatosporales</taxon>
        <taxon>Streptomycetaceae</taxon>
        <taxon>Kitasatospora</taxon>
    </lineage>
</organism>
<comment type="caution">
    <text evidence="2">The sequence shown here is derived from an EMBL/GenBank/DDBJ whole genome shotgun (WGS) entry which is preliminary data.</text>
</comment>
<gene>
    <name evidence="2" type="ORF">FHX73_1817</name>
</gene>
<name>A0A561S9U7_9ACTN</name>
<dbReference type="RefSeq" id="WP_145911449.1">
    <property type="nucleotide sequence ID" value="NZ_BAAAMZ010000022.1"/>
</dbReference>
<keyword evidence="3" id="KW-1185">Reference proteome</keyword>
<feature type="region of interest" description="Disordered" evidence="1">
    <location>
        <begin position="1"/>
        <end position="25"/>
    </location>
</feature>
<reference evidence="2 3" key="1">
    <citation type="submission" date="2019-06" db="EMBL/GenBank/DDBJ databases">
        <title>Sequencing the genomes of 1000 actinobacteria strains.</title>
        <authorList>
            <person name="Klenk H.-P."/>
        </authorList>
    </citation>
    <scope>NUCLEOTIDE SEQUENCE [LARGE SCALE GENOMIC DNA]</scope>
    <source>
        <strain evidence="2 3">DSM 44826</strain>
    </source>
</reference>
<proteinExistence type="predicted"/>
<dbReference type="OrthoDB" id="9836215at2"/>
<sequence length="181" mass="19431">MGEYGTYDPASVRPGAPDRVPPAGALVDSDGNVLPTFDQRHTEPFEGLLYLGALTKTFTWLGHSFVLRTLGPDEQLAIALLVKPYVGTAGEQLAYTTAIAALATVSVDGEELPTPIGEDSQLAEWAHARFNYVKKNWFGFTIAQVFQEFLELEHTVAQVVEAMGKAFGPTDSTPGSNGASE</sequence>
<evidence type="ECO:0000313" key="2">
    <source>
        <dbReference type="EMBL" id="TWF71646.1"/>
    </source>
</evidence>
<dbReference type="AlphaFoldDB" id="A0A561S9U7"/>
<protein>
    <recommendedName>
        <fullName evidence="4">Tail assembly chaperone</fullName>
    </recommendedName>
</protein>
<evidence type="ECO:0000256" key="1">
    <source>
        <dbReference type="SAM" id="MobiDB-lite"/>
    </source>
</evidence>
<evidence type="ECO:0008006" key="4">
    <source>
        <dbReference type="Google" id="ProtNLM"/>
    </source>
</evidence>
<dbReference type="EMBL" id="VIWT01000008">
    <property type="protein sequence ID" value="TWF71646.1"/>
    <property type="molecule type" value="Genomic_DNA"/>
</dbReference>
<dbReference type="Proteomes" id="UP000317940">
    <property type="component" value="Unassembled WGS sequence"/>
</dbReference>